<dbReference type="Pfam" id="PF10677">
    <property type="entry name" value="DUF2490"/>
    <property type="match status" value="1"/>
</dbReference>
<sequence length="237" mass="27310">MKKIYVLLLVLCLSAGRLAAQSSQQSLWGGLFHTHKLSKHWGYAFDGQFRSADDVKYLRNILLRPSVAYYIDNNHVFNLGYAYIGTNSRDISGSKSFRAESRTFQQFTLTHKVCPGTNLSHRFRLEQRYMGESADGADDNYFSQRFRYFIRAVVPLKKDSVFSKGLFLGLQNEVFVNIQNKDKVNDSFFDQNRAYIALGYRFSKKFDIEAGYMNQFSKTFGGNVTNNILQVALYTRL</sequence>
<organism evidence="2 3">
    <name type="scientific">Mucilaginibacter hurinus</name>
    <dbReference type="NCBI Taxonomy" id="2201324"/>
    <lineage>
        <taxon>Bacteria</taxon>
        <taxon>Pseudomonadati</taxon>
        <taxon>Bacteroidota</taxon>
        <taxon>Sphingobacteriia</taxon>
        <taxon>Sphingobacteriales</taxon>
        <taxon>Sphingobacteriaceae</taxon>
        <taxon>Mucilaginibacter</taxon>
    </lineage>
</organism>
<protein>
    <submittedName>
        <fullName evidence="2">DUF2490 domain-containing protein</fullName>
    </submittedName>
</protein>
<dbReference type="RefSeq" id="WP_114005308.1">
    <property type="nucleotide sequence ID" value="NZ_QGDC01000005.1"/>
</dbReference>
<keyword evidence="3" id="KW-1185">Reference proteome</keyword>
<proteinExistence type="predicted"/>
<name>A0A367GNB3_9SPHI</name>
<reference evidence="2 3" key="1">
    <citation type="submission" date="2018-05" db="EMBL/GenBank/DDBJ databases">
        <title>Mucilaginibacter hurinus sp. nov., isolated from briquette warehouse soil.</title>
        <authorList>
            <person name="Choi L."/>
        </authorList>
    </citation>
    <scope>NUCLEOTIDE SEQUENCE [LARGE SCALE GENOMIC DNA]</scope>
    <source>
        <strain evidence="2 3">ZR32</strain>
    </source>
</reference>
<accession>A0A367GNB3</accession>
<feature type="signal peptide" evidence="1">
    <location>
        <begin position="1"/>
        <end position="19"/>
    </location>
</feature>
<dbReference type="AlphaFoldDB" id="A0A367GNB3"/>
<evidence type="ECO:0000313" key="2">
    <source>
        <dbReference type="EMBL" id="RCH54982.1"/>
    </source>
</evidence>
<gene>
    <name evidence="2" type="ORF">DJ568_10940</name>
</gene>
<dbReference type="OrthoDB" id="1118734at2"/>
<dbReference type="EMBL" id="QGDC01000005">
    <property type="protein sequence ID" value="RCH54982.1"/>
    <property type="molecule type" value="Genomic_DNA"/>
</dbReference>
<comment type="caution">
    <text evidence="2">The sequence shown here is derived from an EMBL/GenBank/DDBJ whole genome shotgun (WGS) entry which is preliminary data.</text>
</comment>
<keyword evidence="1" id="KW-0732">Signal</keyword>
<feature type="chain" id="PRO_5016908832" evidence="1">
    <location>
        <begin position="20"/>
        <end position="237"/>
    </location>
</feature>
<evidence type="ECO:0000313" key="3">
    <source>
        <dbReference type="Proteomes" id="UP000253209"/>
    </source>
</evidence>
<dbReference type="InterPro" id="IPR019619">
    <property type="entry name" value="DUF2490"/>
</dbReference>
<dbReference type="Proteomes" id="UP000253209">
    <property type="component" value="Unassembled WGS sequence"/>
</dbReference>
<evidence type="ECO:0000256" key="1">
    <source>
        <dbReference type="SAM" id="SignalP"/>
    </source>
</evidence>